<keyword evidence="3" id="KW-1185">Reference proteome</keyword>
<dbReference type="GO" id="GO:0032259">
    <property type="term" value="P:methylation"/>
    <property type="evidence" value="ECO:0007669"/>
    <property type="project" value="UniProtKB-KW"/>
</dbReference>
<evidence type="ECO:0000313" key="2">
    <source>
        <dbReference type="EMBL" id="NHZ33435.1"/>
    </source>
</evidence>
<dbReference type="EMBL" id="VUYU01000004">
    <property type="protein sequence ID" value="NHZ33435.1"/>
    <property type="molecule type" value="Genomic_DNA"/>
</dbReference>
<keyword evidence="2" id="KW-0489">Methyltransferase</keyword>
<dbReference type="InterPro" id="IPR029063">
    <property type="entry name" value="SAM-dependent_MTases_sf"/>
</dbReference>
<evidence type="ECO:0000259" key="1">
    <source>
        <dbReference type="Pfam" id="PF13649"/>
    </source>
</evidence>
<dbReference type="SUPFAM" id="SSF53335">
    <property type="entry name" value="S-adenosyl-L-methionine-dependent methyltransferases"/>
    <property type="match status" value="1"/>
</dbReference>
<comment type="caution">
    <text evidence="2">The sequence shown here is derived from an EMBL/GenBank/DDBJ whole genome shotgun (WGS) entry which is preliminary data.</text>
</comment>
<dbReference type="Proteomes" id="UP000785613">
    <property type="component" value="Unassembled WGS sequence"/>
</dbReference>
<dbReference type="Pfam" id="PF13649">
    <property type="entry name" value="Methyltransf_25"/>
    <property type="match status" value="1"/>
</dbReference>
<evidence type="ECO:0000313" key="3">
    <source>
        <dbReference type="Proteomes" id="UP000785613"/>
    </source>
</evidence>
<name>A0ABX0LLZ7_9BURK</name>
<gene>
    <name evidence="2" type="ORF">F0185_07500</name>
</gene>
<dbReference type="GO" id="GO:0008168">
    <property type="term" value="F:methyltransferase activity"/>
    <property type="evidence" value="ECO:0007669"/>
    <property type="project" value="UniProtKB-KW"/>
</dbReference>
<sequence>MNDVVSDTVQTAAHWNAPPPLPRRTRWWQSKAIVRHINQRISGVASDGTEGGDLALLRAHNDGTPFARAVSVGCGAAYHELQLLKAGVVEHFDLVEIAASRVAAIHASAAAMGLSARISVSSADPFAGAASGQYDLVYWRDALHHMNPTLDAVAWSRRVLHTGGLFYMHECVAPSYMQWSDHQLDLAERVRQMLPARYLDNPHQPGCLIPVRRSRPSIAGVRATDPSECVDSANILPSVRAVFPNAAVVPAGGIVYMLALNDILANLDEERDDGLLAALLAIDDIYSDAGDFVYAVAHARKLDPAAAYA</sequence>
<accession>A0ABX0LLZ7</accession>
<protein>
    <submittedName>
        <fullName evidence="2">Class I SAM-dependent methyltransferase</fullName>
    </submittedName>
</protein>
<proteinExistence type="predicted"/>
<dbReference type="RefSeq" id="WP_167223090.1">
    <property type="nucleotide sequence ID" value="NZ_VUYU01000004.1"/>
</dbReference>
<dbReference type="InterPro" id="IPR041698">
    <property type="entry name" value="Methyltransf_25"/>
</dbReference>
<keyword evidence="2" id="KW-0808">Transferase</keyword>
<feature type="domain" description="Methyltransferase" evidence="1">
    <location>
        <begin position="71"/>
        <end position="164"/>
    </location>
</feature>
<reference evidence="2 3" key="1">
    <citation type="submission" date="2019-09" db="EMBL/GenBank/DDBJ databases">
        <title>Taxonomy of Antarctic Massilia spp.: description of Massilia rubra sp. nov., Massilia aquatica sp. nov., Massilia mucilaginosa sp. nov., Massilia frigida sp. nov. isolated from streams, lakes and regoliths.</title>
        <authorList>
            <person name="Holochova P."/>
            <person name="Sedlacek I."/>
            <person name="Kralova S."/>
            <person name="Maslanova I."/>
            <person name="Busse H.-J."/>
            <person name="Stankova E."/>
            <person name="Vrbovska V."/>
            <person name="Kovarovic V."/>
            <person name="Bartak M."/>
            <person name="Svec P."/>
            <person name="Pantucek R."/>
        </authorList>
    </citation>
    <scope>NUCLEOTIDE SEQUENCE [LARGE SCALE GENOMIC DNA]</scope>
    <source>
        <strain evidence="2 3">CCM 8692</strain>
    </source>
</reference>
<dbReference type="Gene3D" id="3.40.50.150">
    <property type="entry name" value="Vaccinia Virus protein VP39"/>
    <property type="match status" value="1"/>
</dbReference>
<organism evidence="2 3">
    <name type="scientific">Massilia rubra</name>
    <dbReference type="NCBI Taxonomy" id="2607910"/>
    <lineage>
        <taxon>Bacteria</taxon>
        <taxon>Pseudomonadati</taxon>
        <taxon>Pseudomonadota</taxon>
        <taxon>Betaproteobacteria</taxon>
        <taxon>Burkholderiales</taxon>
        <taxon>Oxalobacteraceae</taxon>
        <taxon>Telluria group</taxon>
        <taxon>Massilia</taxon>
    </lineage>
</organism>